<sequence length="718" mass="79074">MSQRKKKRRQQAARTSKFSRVVAMSSAAAVAKKASVSHPPINESSVDVVPTVEVAVAEAGSLVSDTVAPISVSQPSNGSDCNNSTPMGGSSPTAEPLATETGSITQSESTEVHPSALPFEHVSGAPVVLIPDSSIEAAKEEFKDFLFAQIHGDVPHMGRIIGVVNALWEKTGPRIFVHDIGQGAFLLRVTNARTRELLLSRTCWNIAGQPMFVAPWSPEFTPEEAPLTNAVVPVELRDVLYLLFNKESLSRLATAIGKPVALAPETERKENFHVAKLYVRVDLTKKLPSKIISGFTNGREFEISVSYPWLPVKCETCKKYGHTKEKCRAMLKDVGPASLGVKSMSGNNSRRRSLSKPAPEDRSMGNRKRSKSRHGRDREVKHDVGVYTPANGTDSTFETHSKESDAGSNLQGVQGIACTGPDSCTSGDGILIAQGGAPDKDAIDNVFKDQSLETSTSATAEKDTNPISPRPSVQTDHVDAKPVEEPFLLVNHRKSGRKRAKEQSARVDVLQRIILTAPDRITVTQEHQERNKLNLLLTAESKFYKQRSRVRWGVVGDRNTTFYHKTVSQRVARNHIHFLRDEDDHMISSTVDIKAHSASYFEDIIDADDLFDENFENEEFLVEEGREEEEQIEAIAQLSQNRSTHPPLGEKMKEKSAPQVKETSKKAALDEQNDKNGKTSKEAALDEQNDKNGKTSLMPLGKKRGAKICNSIIFRFKI</sequence>
<dbReference type="EMBL" id="QGKV02000649">
    <property type="protein sequence ID" value="KAF3582677.1"/>
    <property type="molecule type" value="Genomic_DNA"/>
</dbReference>
<dbReference type="InterPro" id="IPR025558">
    <property type="entry name" value="DUF4283"/>
</dbReference>
<evidence type="ECO:0000256" key="1">
    <source>
        <dbReference type="SAM" id="MobiDB-lite"/>
    </source>
</evidence>
<evidence type="ECO:0000259" key="2">
    <source>
        <dbReference type="Pfam" id="PF14111"/>
    </source>
</evidence>
<dbReference type="Proteomes" id="UP000266723">
    <property type="component" value="Unassembled WGS sequence"/>
</dbReference>
<dbReference type="InterPro" id="IPR040256">
    <property type="entry name" value="At4g02000-like"/>
</dbReference>
<evidence type="ECO:0000313" key="3">
    <source>
        <dbReference type="EMBL" id="KAF3582677.1"/>
    </source>
</evidence>
<organism evidence="3 4">
    <name type="scientific">Brassica cretica</name>
    <name type="common">Mustard</name>
    <dbReference type="NCBI Taxonomy" id="69181"/>
    <lineage>
        <taxon>Eukaryota</taxon>
        <taxon>Viridiplantae</taxon>
        <taxon>Streptophyta</taxon>
        <taxon>Embryophyta</taxon>
        <taxon>Tracheophyta</taxon>
        <taxon>Spermatophyta</taxon>
        <taxon>Magnoliopsida</taxon>
        <taxon>eudicotyledons</taxon>
        <taxon>Gunneridae</taxon>
        <taxon>Pentapetalae</taxon>
        <taxon>rosids</taxon>
        <taxon>malvids</taxon>
        <taxon>Brassicales</taxon>
        <taxon>Brassicaceae</taxon>
        <taxon>Brassiceae</taxon>
        <taxon>Brassica</taxon>
    </lineage>
</organism>
<evidence type="ECO:0000313" key="4">
    <source>
        <dbReference type="Proteomes" id="UP000266723"/>
    </source>
</evidence>
<name>A0ABQ7DXX1_BRACR</name>
<comment type="caution">
    <text evidence="3">The sequence shown here is derived from an EMBL/GenBank/DDBJ whole genome shotgun (WGS) entry which is preliminary data.</text>
</comment>
<dbReference type="PANTHER" id="PTHR31286:SF173">
    <property type="entry name" value="DUF4283 DOMAIN-CONTAINING PROTEIN"/>
    <property type="match status" value="1"/>
</dbReference>
<keyword evidence="4" id="KW-1185">Reference proteome</keyword>
<feature type="region of interest" description="Disordered" evidence="1">
    <location>
        <begin position="638"/>
        <end position="700"/>
    </location>
</feature>
<feature type="region of interest" description="Disordered" evidence="1">
    <location>
        <begin position="69"/>
        <end position="113"/>
    </location>
</feature>
<gene>
    <name evidence="3" type="ORF">DY000_02028935</name>
</gene>
<accession>A0ABQ7DXX1</accession>
<proteinExistence type="predicted"/>
<protein>
    <recommendedName>
        <fullName evidence="2">DUF4283 domain-containing protein</fullName>
    </recommendedName>
</protein>
<feature type="compositionally biased region" description="Basic and acidic residues" evidence="1">
    <location>
        <begin position="648"/>
        <end position="693"/>
    </location>
</feature>
<feature type="compositionally biased region" description="Basic residues" evidence="1">
    <location>
        <begin position="365"/>
        <end position="375"/>
    </location>
</feature>
<dbReference type="PANTHER" id="PTHR31286">
    <property type="entry name" value="GLYCINE-RICH CELL WALL STRUCTURAL PROTEIN 1.8-LIKE"/>
    <property type="match status" value="1"/>
</dbReference>
<feature type="region of interest" description="Disordered" evidence="1">
    <location>
        <begin position="338"/>
        <end position="409"/>
    </location>
</feature>
<feature type="compositionally biased region" description="Polar residues" evidence="1">
    <location>
        <begin position="454"/>
        <end position="475"/>
    </location>
</feature>
<feature type="compositionally biased region" description="Polar residues" evidence="1">
    <location>
        <begin position="100"/>
        <end position="109"/>
    </location>
</feature>
<feature type="region of interest" description="Disordered" evidence="1">
    <location>
        <begin position="454"/>
        <end position="478"/>
    </location>
</feature>
<feature type="compositionally biased region" description="Polar residues" evidence="1">
    <location>
        <begin position="71"/>
        <end position="93"/>
    </location>
</feature>
<dbReference type="Pfam" id="PF14111">
    <property type="entry name" value="DUF4283"/>
    <property type="match status" value="1"/>
</dbReference>
<feature type="domain" description="DUF4283" evidence="2">
    <location>
        <begin position="139"/>
        <end position="224"/>
    </location>
</feature>
<reference evidence="3 4" key="1">
    <citation type="journal article" date="2020" name="BMC Genomics">
        <title>Intraspecific diversification of the crop wild relative Brassica cretica Lam. using demographic model selection.</title>
        <authorList>
            <person name="Kioukis A."/>
            <person name="Michalopoulou V.A."/>
            <person name="Briers L."/>
            <person name="Pirintsos S."/>
            <person name="Studholme D.J."/>
            <person name="Pavlidis P."/>
            <person name="Sarris P.F."/>
        </authorList>
    </citation>
    <scope>NUCLEOTIDE SEQUENCE [LARGE SCALE GENOMIC DNA]</scope>
    <source>
        <strain evidence="4">cv. PFS-1207/04</strain>
    </source>
</reference>